<gene>
    <name evidence="3" type="ORF">SEMRO_194_G082910.1</name>
</gene>
<reference evidence="3" key="1">
    <citation type="submission" date="2020-06" db="EMBL/GenBank/DDBJ databases">
        <authorList>
            <consortium name="Plant Systems Biology data submission"/>
        </authorList>
    </citation>
    <scope>NUCLEOTIDE SEQUENCE</scope>
    <source>
        <strain evidence="3">D6</strain>
    </source>
</reference>
<evidence type="ECO:0000259" key="2">
    <source>
        <dbReference type="PROSITE" id="PS50191"/>
    </source>
</evidence>
<feature type="region of interest" description="Disordered" evidence="1">
    <location>
        <begin position="59"/>
        <end position="80"/>
    </location>
</feature>
<dbReference type="InterPro" id="IPR036865">
    <property type="entry name" value="CRAL-TRIO_dom_sf"/>
</dbReference>
<name>A0A9N8DLB7_9STRA</name>
<organism evidence="3 4">
    <name type="scientific">Seminavis robusta</name>
    <dbReference type="NCBI Taxonomy" id="568900"/>
    <lineage>
        <taxon>Eukaryota</taxon>
        <taxon>Sar</taxon>
        <taxon>Stramenopiles</taxon>
        <taxon>Ochrophyta</taxon>
        <taxon>Bacillariophyta</taxon>
        <taxon>Bacillariophyceae</taxon>
        <taxon>Bacillariophycidae</taxon>
        <taxon>Naviculales</taxon>
        <taxon>Naviculaceae</taxon>
        <taxon>Seminavis</taxon>
    </lineage>
</organism>
<dbReference type="PROSITE" id="PS50191">
    <property type="entry name" value="CRAL_TRIO"/>
    <property type="match status" value="1"/>
</dbReference>
<comment type="caution">
    <text evidence="3">The sequence shown here is derived from an EMBL/GenBank/DDBJ whole genome shotgun (WGS) entry which is preliminary data.</text>
</comment>
<evidence type="ECO:0000313" key="3">
    <source>
        <dbReference type="EMBL" id="CAB9504351.1"/>
    </source>
</evidence>
<dbReference type="GO" id="GO:0008526">
    <property type="term" value="F:phosphatidylinositol transfer activity"/>
    <property type="evidence" value="ECO:0007669"/>
    <property type="project" value="TreeGrafter"/>
</dbReference>
<dbReference type="PANTHER" id="PTHR45824:SF29">
    <property type="entry name" value="GH16843P"/>
    <property type="match status" value="1"/>
</dbReference>
<dbReference type="InterPro" id="IPR036273">
    <property type="entry name" value="CRAL/TRIO_N_dom_sf"/>
</dbReference>
<dbReference type="InterPro" id="IPR001251">
    <property type="entry name" value="CRAL-TRIO_dom"/>
</dbReference>
<dbReference type="OrthoDB" id="200168at2759"/>
<evidence type="ECO:0000256" key="1">
    <source>
        <dbReference type="SAM" id="MobiDB-lite"/>
    </source>
</evidence>
<sequence length="374" mass="42528">MIKLINSPPTTLMESPRKRDMVVDVENICCGWFAKKNEKVTVVCAAQSQLNGMMWDKEQQVEQERLDATESDDSSLSSGLGSESVILKEMVNQLSDTEKETAARSSYAYYKMSETCAADGRSSKSLEESRDRAAMAMAARHLKADKGDVDAAMKHFKATIEWRREHRLDSLRTCFQESTTEALQSKQRVKNYVGKGKLVIAGFDRENRACWHTVGRLSPKGSQSDDVGCMQSHYYMLERSIACSEARSLHLGTDVQQKVVVSVDFGRYKAEHAPTFKTIQELLCTLRDHYPERLYRIYLVDAPFMARTLWAALKPFVDPDTKTKFQFVTGSKQRNAIFGHAFGSEQCMPYQHPEGTLQEMVDMDNFFMLPFHKC</sequence>
<evidence type="ECO:0000313" key="4">
    <source>
        <dbReference type="Proteomes" id="UP001153069"/>
    </source>
</evidence>
<protein>
    <submittedName>
        <fullName evidence="3">Phosphatidylinositol transfer protein</fullName>
    </submittedName>
</protein>
<dbReference type="CDD" id="cd00170">
    <property type="entry name" value="SEC14"/>
    <property type="match status" value="1"/>
</dbReference>
<dbReference type="EMBL" id="CAICTM010000193">
    <property type="protein sequence ID" value="CAB9504351.1"/>
    <property type="molecule type" value="Genomic_DNA"/>
</dbReference>
<dbReference type="SUPFAM" id="SSF46938">
    <property type="entry name" value="CRAL/TRIO N-terminal domain"/>
    <property type="match status" value="1"/>
</dbReference>
<keyword evidence="4" id="KW-1185">Reference proteome</keyword>
<dbReference type="Pfam" id="PF00650">
    <property type="entry name" value="CRAL_TRIO"/>
    <property type="match status" value="1"/>
</dbReference>
<proteinExistence type="predicted"/>
<dbReference type="SUPFAM" id="SSF52087">
    <property type="entry name" value="CRAL/TRIO domain"/>
    <property type="match status" value="1"/>
</dbReference>
<dbReference type="SMART" id="SM00516">
    <property type="entry name" value="SEC14"/>
    <property type="match status" value="1"/>
</dbReference>
<dbReference type="InterPro" id="IPR052578">
    <property type="entry name" value="PI_Transfer_CRAL-TRIO"/>
</dbReference>
<dbReference type="AlphaFoldDB" id="A0A9N8DLB7"/>
<feature type="domain" description="CRAL-TRIO" evidence="2">
    <location>
        <begin position="214"/>
        <end position="370"/>
    </location>
</feature>
<feature type="compositionally biased region" description="Basic and acidic residues" evidence="1">
    <location>
        <begin position="59"/>
        <end position="68"/>
    </location>
</feature>
<dbReference type="PANTHER" id="PTHR45824">
    <property type="entry name" value="GH16843P"/>
    <property type="match status" value="1"/>
</dbReference>
<accession>A0A9N8DLB7</accession>
<dbReference type="Proteomes" id="UP001153069">
    <property type="component" value="Unassembled WGS sequence"/>
</dbReference>
<dbReference type="Gene3D" id="3.40.525.10">
    <property type="entry name" value="CRAL-TRIO lipid binding domain"/>
    <property type="match status" value="1"/>
</dbReference>